<keyword evidence="2" id="KW-1185">Reference proteome</keyword>
<evidence type="ECO:0000313" key="1">
    <source>
        <dbReference type="EMBL" id="KAK3750496.1"/>
    </source>
</evidence>
<gene>
    <name evidence="1" type="ORF">RRG08_053866</name>
</gene>
<name>A0AAE0YM44_9GAST</name>
<protein>
    <submittedName>
        <fullName evidence="1">Uncharacterized protein</fullName>
    </submittedName>
</protein>
<accession>A0AAE0YM44</accession>
<dbReference type="Proteomes" id="UP001283361">
    <property type="component" value="Unassembled WGS sequence"/>
</dbReference>
<organism evidence="1 2">
    <name type="scientific">Elysia crispata</name>
    <name type="common">lettuce slug</name>
    <dbReference type="NCBI Taxonomy" id="231223"/>
    <lineage>
        <taxon>Eukaryota</taxon>
        <taxon>Metazoa</taxon>
        <taxon>Spiralia</taxon>
        <taxon>Lophotrochozoa</taxon>
        <taxon>Mollusca</taxon>
        <taxon>Gastropoda</taxon>
        <taxon>Heterobranchia</taxon>
        <taxon>Euthyneura</taxon>
        <taxon>Panpulmonata</taxon>
        <taxon>Sacoglossa</taxon>
        <taxon>Placobranchoidea</taxon>
        <taxon>Plakobranchidae</taxon>
        <taxon>Elysia</taxon>
    </lineage>
</organism>
<evidence type="ECO:0000313" key="2">
    <source>
        <dbReference type="Proteomes" id="UP001283361"/>
    </source>
</evidence>
<proteinExistence type="predicted"/>
<sequence length="99" mass="10900">MLRSCSRRLCPKKLSLYSLKFKLRNAIAGVKLNSFPLWNIVLNPAIKFSIISNAELHVTSSRVNLGGDTLSYKLGLTVKAAGKYKGILGKLASRPGRRL</sequence>
<dbReference type="EMBL" id="JAWDGP010005875">
    <property type="protein sequence ID" value="KAK3750496.1"/>
    <property type="molecule type" value="Genomic_DNA"/>
</dbReference>
<dbReference type="AlphaFoldDB" id="A0AAE0YM44"/>
<comment type="caution">
    <text evidence="1">The sequence shown here is derived from an EMBL/GenBank/DDBJ whole genome shotgun (WGS) entry which is preliminary data.</text>
</comment>
<reference evidence="1" key="1">
    <citation type="journal article" date="2023" name="G3 (Bethesda)">
        <title>A reference genome for the long-term kleptoplast-retaining sea slug Elysia crispata morphotype clarki.</title>
        <authorList>
            <person name="Eastman K.E."/>
            <person name="Pendleton A.L."/>
            <person name="Shaikh M.A."/>
            <person name="Suttiyut T."/>
            <person name="Ogas R."/>
            <person name="Tomko P."/>
            <person name="Gavelis G."/>
            <person name="Widhalm J.R."/>
            <person name="Wisecaver J.H."/>
        </authorList>
    </citation>
    <scope>NUCLEOTIDE SEQUENCE</scope>
    <source>
        <strain evidence="1">ECLA1</strain>
    </source>
</reference>